<dbReference type="WBParaSite" id="ALUE_0001193001-mRNA-1">
    <property type="protein sequence ID" value="ALUE_0001193001-mRNA-1"/>
    <property type="gene ID" value="ALUE_0001193001"/>
</dbReference>
<accession>A0A9J2PPG0</accession>
<reference evidence="3" key="1">
    <citation type="submission" date="2023-03" db="UniProtKB">
        <authorList>
            <consortium name="WormBaseParasite"/>
        </authorList>
    </citation>
    <scope>IDENTIFICATION</scope>
</reference>
<keyword evidence="2" id="KW-1185">Reference proteome</keyword>
<feature type="region of interest" description="Disordered" evidence="1">
    <location>
        <begin position="505"/>
        <end position="533"/>
    </location>
</feature>
<evidence type="ECO:0000313" key="3">
    <source>
        <dbReference type="WBParaSite" id="ALUE_0001193001-mRNA-1"/>
    </source>
</evidence>
<protein>
    <submittedName>
        <fullName evidence="3">MULE transposase domain-containing protein</fullName>
    </submittedName>
</protein>
<dbReference type="AlphaFoldDB" id="A0A9J2PPG0"/>
<feature type="compositionally biased region" description="Basic and acidic residues" evidence="1">
    <location>
        <begin position="517"/>
        <end position="529"/>
    </location>
</feature>
<evidence type="ECO:0000313" key="2">
    <source>
        <dbReference type="Proteomes" id="UP000036681"/>
    </source>
</evidence>
<organism evidence="2 3">
    <name type="scientific">Ascaris lumbricoides</name>
    <name type="common">Giant roundworm</name>
    <dbReference type="NCBI Taxonomy" id="6252"/>
    <lineage>
        <taxon>Eukaryota</taxon>
        <taxon>Metazoa</taxon>
        <taxon>Ecdysozoa</taxon>
        <taxon>Nematoda</taxon>
        <taxon>Chromadorea</taxon>
        <taxon>Rhabditida</taxon>
        <taxon>Spirurina</taxon>
        <taxon>Ascaridomorpha</taxon>
        <taxon>Ascaridoidea</taxon>
        <taxon>Ascarididae</taxon>
        <taxon>Ascaris</taxon>
    </lineage>
</organism>
<evidence type="ECO:0000256" key="1">
    <source>
        <dbReference type="SAM" id="MobiDB-lite"/>
    </source>
</evidence>
<name>A0A9J2PPG0_ASCLU</name>
<sequence>LRARYCQQRGKYFFSVLPNIGHYLNTGLCTYRETSETTPGCHSLMEAIEVPSKQGRHSVYIYRTKNGDGIEWAFQKRRADGGGFYECCACKKLRTFPEYRGRRTPRAQIVNGKFITDPLNPSNPHFCRFNGIGGALGRRELYKLTQKVRSSRSFHGSYRVEYNAALIGVQNEAAAAYDLDRTQKEEMQAVMVGNGGFKSKVSAMRKAGQAARKREAKARSVEEIGGRTLNGDRFLQRSDAAGSFYVFCNSSLISKAFESGCYTVGDDSCYQFGCQEHGRTGQLYSLLLISNSQAYPVVHMVSRFSSEKAFTLMFRIFRDLIEAEGQVRILPRLKFMFEFEKPYISACRKVFPECTIKSCSCDVTEALNHEWNLLMRGIQVPEDVEEWLTQLKALIYLPAVLAKDYFTEVLQFPPVVVAEDPLVRDACFDLSNISIKLGCNTPNSRMDIWDHWVEFNETRNSLCERRHSELSMYLGGVKPSLLELIEALVEEENLTRRSLDESLMEQYDPLRGRHQQKREEKENTTKEKTTNNVPKKSLFLKQKRKLKGLVLDLRDDARVQKISASPTEVHS</sequence>
<proteinExistence type="predicted"/>
<dbReference type="Proteomes" id="UP000036681">
    <property type="component" value="Unplaced"/>
</dbReference>